<comment type="subcellular location">
    <subcellularLocation>
        <location evidence="1">Membrane</location>
        <topology evidence="1">Multi-pass membrane protein</topology>
    </subcellularLocation>
</comment>
<feature type="transmembrane region" description="Helical" evidence="7">
    <location>
        <begin position="159"/>
        <end position="180"/>
    </location>
</feature>
<feature type="transmembrane region" description="Helical" evidence="7">
    <location>
        <begin position="235"/>
        <end position="257"/>
    </location>
</feature>
<dbReference type="PANTHER" id="PTHR42865:SF1">
    <property type="entry name" value="AEROBIC C4-DICARBOXYLATE TRANSPORT PROTEIN"/>
    <property type="match status" value="1"/>
</dbReference>
<protein>
    <submittedName>
        <fullName evidence="8">Dicarboxylate/amino acid:cation symporter</fullName>
    </submittedName>
</protein>
<organism evidence="8 9">
    <name type="scientific">Pseudonocardia yuanmonensis</name>
    <dbReference type="NCBI Taxonomy" id="1095914"/>
    <lineage>
        <taxon>Bacteria</taxon>
        <taxon>Bacillati</taxon>
        <taxon>Actinomycetota</taxon>
        <taxon>Actinomycetes</taxon>
        <taxon>Pseudonocardiales</taxon>
        <taxon>Pseudonocardiaceae</taxon>
        <taxon>Pseudonocardia</taxon>
    </lineage>
</organism>
<name>A0ABP8XS34_9PSEU</name>
<evidence type="ECO:0000256" key="7">
    <source>
        <dbReference type="SAM" id="Phobius"/>
    </source>
</evidence>
<dbReference type="Gene3D" id="1.10.3860.10">
    <property type="entry name" value="Sodium:dicarboxylate symporter"/>
    <property type="match status" value="1"/>
</dbReference>
<dbReference type="PANTHER" id="PTHR42865">
    <property type="entry name" value="PROTON/GLUTAMATE-ASPARTATE SYMPORTER"/>
    <property type="match status" value="1"/>
</dbReference>
<sequence length="509" mass="53007">MTATEAAPRKRLYTQLWFWVIVGIVLGVVFGLVAPDSAKGAKWLADGFIQMIKVIVAPVIFCTVVVGIASIGNLARAGGLALKALFYFLVATVVALTIGLLAANVFAPGAGFSGTPSESALASAAKQVDQGAQDAGFTGFILNDLLPTSFLGPFVENEVLRVLVLAILTACSVSLLAPPLRKRVVGSIETISKVIFGIIKLIMWAAPVAAFGGMAYTVAQFGASSLTNLVKLMGVFWGTCAFFIVAVLGLVSWWAGFNIFKVIRLIKDELLIIVGTSSSESVLPRLLTKLEAAGASKQTVGLVIPTGYSFNLDGTCIYLTLGALFIIQAGNESLPIGVQIGLALLMVLTSKGAAGITGAGLVTLAASLQAFGGQFFSAEAIAVGIALIIGIDRVMSEGRALTNCIGNVVATLVIARWNGELDRERLKAVLDDPSLVDEAMELEHGSRAQEETDTDELSKEPAAVGAGAGSGSAYEVAGERTGRVTSTGKTLSPAERAAERDGETHESVR</sequence>
<evidence type="ECO:0000256" key="2">
    <source>
        <dbReference type="ARBA" id="ARBA00022448"/>
    </source>
</evidence>
<evidence type="ECO:0000256" key="5">
    <source>
        <dbReference type="ARBA" id="ARBA00023136"/>
    </source>
</evidence>
<dbReference type="EMBL" id="BAABIC010000035">
    <property type="protein sequence ID" value="GAA4712763.1"/>
    <property type="molecule type" value="Genomic_DNA"/>
</dbReference>
<keyword evidence="9" id="KW-1185">Reference proteome</keyword>
<comment type="caution">
    <text evidence="8">The sequence shown here is derived from an EMBL/GenBank/DDBJ whole genome shotgun (WGS) entry which is preliminary data.</text>
</comment>
<evidence type="ECO:0000313" key="9">
    <source>
        <dbReference type="Proteomes" id="UP001500325"/>
    </source>
</evidence>
<accession>A0ABP8XS34</accession>
<dbReference type="Proteomes" id="UP001500325">
    <property type="component" value="Unassembled WGS sequence"/>
</dbReference>
<feature type="transmembrane region" description="Helical" evidence="7">
    <location>
        <begin position="54"/>
        <end position="72"/>
    </location>
</feature>
<dbReference type="SUPFAM" id="SSF118215">
    <property type="entry name" value="Proton glutamate symport protein"/>
    <property type="match status" value="1"/>
</dbReference>
<keyword evidence="2" id="KW-0813">Transport</keyword>
<proteinExistence type="predicted"/>
<evidence type="ECO:0000256" key="3">
    <source>
        <dbReference type="ARBA" id="ARBA00022692"/>
    </source>
</evidence>
<keyword evidence="5 7" id="KW-0472">Membrane</keyword>
<feature type="transmembrane region" description="Helical" evidence="7">
    <location>
        <begin position="84"/>
        <end position="107"/>
    </location>
</feature>
<evidence type="ECO:0000256" key="1">
    <source>
        <dbReference type="ARBA" id="ARBA00004141"/>
    </source>
</evidence>
<keyword evidence="3 7" id="KW-0812">Transmembrane</keyword>
<reference evidence="9" key="1">
    <citation type="journal article" date="2019" name="Int. J. Syst. Evol. Microbiol.">
        <title>The Global Catalogue of Microorganisms (GCM) 10K type strain sequencing project: providing services to taxonomists for standard genome sequencing and annotation.</title>
        <authorList>
            <consortium name="The Broad Institute Genomics Platform"/>
            <consortium name="The Broad Institute Genome Sequencing Center for Infectious Disease"/>
            <person name="Wu L."/>
            <person name="Ma J."/>
        </authorList>
    </citation>
    <scope>NUCLEOTIDE SEQUENCE [LARGE SCALE GENOMIC DNA]</scope>
    <source>
        <strain evidence="9">JCM 18055</strain>
    </source>
</reference>
<dbReference type="Pfam" id="PF00375">
    <property type="entry name" value="SDF"/>
    <property type="match status" value="1"/>
</dbReference>
<evidence type="ECO:0000256" key="4">
    <source>
        <dbReference type="ARBA" id="ARBA00022989"/>
    </source>
</evidence>
<feature type="transmembrane region" description="Helical" evidence="7">
    <location>
        <begin position="342"/>
        <end position="365"/>
    </location>
</feature>
<gene>
    <name evidence="8" type="ORF">GCM10023215_64460</name>
</gene>
<dbReference type="RefSeq" id="WP_345384597.1">
    <property type="nucleotide sequence ID" value="NZ_BAABIC010000035.1"/>
</dbReference>
<feature type="transmembrane region" description="Helical" evidence="7">
    <location>
        <begin position="371"/>
        <end position="391"/>
    </location>
</feature>
<dbReference type="PRINTS" id="PR00173">
    <property type="entry name" value="EDTRNSPORT"/>
</dbReference>
<feature type="transmembrane region" description="Helical" evidence="7">
    <location>
        <begin position="201"/>
        <end position="223"/>
    </location>
</feature>
<dbReference type="InterPro" id="IPR036458">
    <property type="entry name" value="Na:dicarbo_symporter_sf"/>
</dbReference>
<keyword evidence="4 7" id="KW-1133">Transmembrane helix</keyword>
<dbReference type="InterPro" id="IPR001991">
    <property type="entry name" value="Na-dicarboxylate_symporter"/>
</dbReference>
<feature type="compositionally biased region" description="Basic and acidic residues" evidence="6">
    <location>
        <begin position="496"/>
        <end position="509"/>
    </location>
</feature>
<evidence type="ECO:0000256" key="6">
    <source>
        <dbReference type="SAM" id="MobiDB-lite"/>
    </source>
</evidence>
<feature type="region of interest" description="Disordered" evidence="6">
    <location>
        <begin position="443"/>
        <end position="509"/>
    </location>
</feature>
<feature type="transmembrane region" description="Helical" evidence="7">
    <location>
        <begin position="12"/>
        <end position="34"/>
    </location>
</feature>
<evidence type="ECO:0000313" key="8">
    <source>
        <dbReference type="EMBL" id="GAA4712763.1"/>
    </source>
</evidence>